<gene>
    <name evidence="1" type="ORF">H0241_28770</name>
</gene>
<reference evidence="1 2" key="1">
    <citation type="submission" date="2020-07" db="EMBL/GenBank/DDBJ databases">
        <title>Definition of the novel symbiovar canariense within Mesorhizobium novociceri, a new species of genus Mesorhizobium nodulating Cicer canariense in the Caldera de Taburiente National Park (La Palma, Canary Islands).</title>
        <authorList>
            <person name="Leon-Barrios M."/>
            <person name="Perez-Yepez J."/>
            <person name="Flores-Felix J.D."/>
            <person name="Ramirez-Baena M.H."/>
            <person name="Pulido-Suarez L."/>
            <person name="Igual J.M."/>
            <person name="Velazquez E."/>
            <person name="Peix A."/>
        </authorList>
    </citation>
    <scope>NUCLEOTIDE SEQUENCE [LARGE SCALE GENOMIC DNA]</scope>
    <source>
        <strain evidence="1 2">CCANP35</strain>
    </source>
</reference>
<dbReference type="RefSeq" id="WP_181061157.1">
    <property type="nucleotide sequence ID" value="NZ_JACDTY010000020.1"/>
</dbReference>
<evidence type="ECO:0000313" key="1">
    <source>
        <dbReference type="EMBL" id="MBA1144206.1"/>
    </source>
</evidence>
<evidence type="ECO:0000313" key="2">
    <source>
        <dbReference type="Proteomes" id="UP000558284"/>
    </source>
</evidence>
<dbReference type="Proteomes" id="UP000558284">
    <property type="component" value="Unassembled WGS sequence"/>
</dbReference>
<dbReference type="AlphaFoldDB" id="A0A838BCB3"/>
<proteinExistence type="predicted"/>
<comment type="caution">
    <text evidence="1">The sequence shown here is derived from an EMBL/GenBank/DDBJ whole genome shotgun (WGS) entry which is preliminary data.</text>
</comment>
<dbReference type="InterPro" id="IPR032581">
    <property type="entry name" value="DUF4917"/>
</dbReference>
<name>A0A838BCB3_9HYPH</name>
<accession>A0A838BCB3</accession>
<organism evidence="1 2">
    <name type="scientific">Mesorhizobium neociceri</name>
    <dbReference type="NCBI Taxonomy" id="1307853"/>
    <lineage>
        <taxon>Bacteria</taxon>
        <taxon>Pseudomonadati</taxon>
        <taxon>Pseudomonadota</taxon>
        <taxon>Alphaproteobacteria</taxon>
        <taxon>Hyphomicrobiales</taxon>
        <taxon>Phyllobacteriaceae</taxon>
        <taxon>Mesorhizobium</taxon>
    </lineage>
</organism>
<dbReference type="EMBL" id="JACDTY010000020">
    <property type="protein sequence ID" value="MBA1144206.1"/>
    <property type="molecule type" value="Genomic_DNA"/>
</dbReference>
<keyword evidence="2" id="KW-1185">Reference proteome</keyword>
<sequence>MLSFQDAINDSAQFSKRHLILGNGFSIALRPDIFHYGSLFQRADFSTYPQLPKVFQALGTQDFEVAIRSLETGAKLAPIYGTSASSAAAMLTDSAALKEILVETIAANHPDIPADIPDLKFWACRTFLRHFLGPNDGQIFTLNYDLLLYWALMHEDNPFGTRPVPIVTNDGFGNDEDDPGADYVVWQGETAAHSAKVHFLHGALHLFDAGTDLQKYTWVRTNTRLVDQARSAIGSNKFPLFVAEGTSGQKKAKIRHNAYLYQGFKQLVANVQQPKVCFFIHGHSLAENDDHILRRIGAGRFPKLYISLFGEMVSEGNRQVIARANALSAMRKPSSPLKVEFYDAASAKVWG</sequence>
<protein>
    <submittedName>
        <fullName evidence="1">DUF4917 family protein</fullName>
    </submittedName>
</protein>
<dbReference type="Pfam" id="PF16263">
    <property type="entry name" value="DUF4917"/>
    <property type="match status" value="1"/>
</dbReference>